<sequence>MAPKKKGSGDENDTFEIFQRCYKKAAREFEVLPDCERIMKPIYNRIDEKGDDFKQGWNFTDEFNQMAFRVIMLGLRQSGHNEIKALRLWRCGGGDEAARSVCVYLDAKPPPAVQELQMVDIGLTALAGEFLGKTLSVGGNPNLLYLRLDFNCIGDLGMERIAHGLSLNGTLRKLSAQYCGIGFSGASALGRALMFVNSQVADVNLRGNELGREGVIEFLRGCRRAKALKSLDLSGNKFGETEDVINAFQYLFQHNTSIESYTLLDNAFSDAGAQQLLAGILGNSHLQKVVVSERVPLATHEAIAIAVGGKKKGKKKKK</sequence>
<dbReference type="InterPro" id="IPR052394">
    <property type="entry name" value="LRR-containing"/>
</dbReference>
<dbReference type="PANTHER" id="PTHR24114:SF2">
    <property type="entry name" value="F-BOX DOMAIN-CONTAINING PROTEIN-RELATED"/>
    <property type="match status" value="1"/>
</dbReference>
<dbReference type="PANTHER" id="PTHR24114">
    <property type="entry name" value="LEUCINE RICH REPEAT FAMILY PROTEIN"/>
    <property type="match status" value="1"/>
</dbReference>
<dbReference type="VEuPathDB" id="CryptoDB:Cvel_18270"/>
<dbReference type="InterPro" id="IPR001611">
    <property type="entry name" value="Leu-rich_rpt"/>
</dbReference>
<dbReference type="Gene3D" id="3.80.10.10">
    <property type="entry name" value="Ribonuclease Inhibitor"/>
    <property type="match status" value="1"/>
</dbReference>
<gene>
    <name evidence="1" type="ORF">Cvel_18270</name>
</gene>
<organism evidence="1">
    <name type="scientific">Chromera velia CCMP2878</name>
    <dbReference type="NCBI Taxonomy" id="1169474"/>
    <lineage>
        <taxon>Eukaryota</taxon>
        <taxon>Sar</taxon>
        <taxon>Alveolata</taxon>
        <taxon>Colpodellida</taxon>
        <taxon>Chromeraceae</taxon>
        <taxon>Chromera</taxon>
    </lineage>
</organism>
<name>A0A0G4FQS4_9ALVE</name>
<reference evidence="1" key="1">
    <citation type="submission" date="2014-11" db="EMBL/GenBank/DDBJ databases">
        <authorList>
            <person name="Otto D Thomas"/>
            <person name="Naeem Raeece"/>
        </authorList>
    </citation>
    <scope>NUCLEOTIDE SEQUENCE</scope>
</reference>
<dbReference type="SUPFAM" id="SSF52047">
    <property type="entry name" value="RNI-like"/>
    <property type="match status" value="1"/>
</dbReference>
<dbReference type="SMART" id="SM00368">
    <property type="entry name" value="LRR_RI"/>
    <property type="match status" value="5"/>
</dbReference>
<evidence type="ECO:0000313" key="1">
    <source>
        <dbReference type="EMBL" id="CEM16808.1"/>
    </source>
</evidence>
<protein>
    <submittedName>
        <fullName evidence="1">Uncharacterized protein</fullName>
    </submittedName>
</protein>
<accession>A0A0G4FQS4</accession>
<dbReference type="Pfam" id="PF13516">
    <property type="entry name" value="LRR_6"/>
    <property type="match status" value="1"/>
</dbReference>
<proteinExistence type="predicted"/>
<dbReference type="InterPro" id="IPR032675">
    <property type="entry name" value="LRR_dom_sf"/>
</dbReference>
<dbReference type="EMBL" id="CDMZ01000557">
    <property type="protein sequence ID" value="CEM16808.1"/>
    <property type="molecule type" value="Genomic_DNA"/>
</dbReference>
<dbReference type="AlphaFoldDB" id="A0A0G4FQS4"/>
<dbReference type="PhylomeDB" id="A0A0G4FQS4"/>
<dbReference type="Pfam" id="PF00560">
    <property type="entry name" value="LRR_1"/>
    <property type="match status" value="1"/>
</dbReference>